<gene>
    <name evidence="2" type="ORF">AC731_012455</name>
</gene>
<evidence type="ECO:0000313" key="3">
    <source>
        <dbReference type="Proteomes" id="UP000036902"/>
    </source>
</evidence>
<dbReference type="Gene3D" id="3.40.50.720">
    <property type="entry name" value="NAD(P)-binding Rossmann-like Domain"/>
    <property type="match status" value="1"/>
</dbReference>
<feature type="domain" description="CoA-binding" evidence="1">
    <location>
        <begin position="17"/>
        <end position="109"/>
    </location>
</feature>
<reference evidence="3" key="1">
    <citation type="submission" date="2016-03" db="EMBL/GenBank/DDBJ databases">
        <authorList>
            <person name="Ma C."/>
            <person name="Zhou S."/>
            <person name="Yang G."/>
        </authorList>
    </citation>
    <scope>NUCLEOTIDE SEQUENCE [LARGE SCALE GENOMIC DNA]</scope>
    <source>
        <strain evidence="3">SgZ-1</strain>
    </source>
</reference>
<dbReference type="PANTHER" id="PTHR33303:SF2">
    <property type="entry name" value="COA-BINDING DOMAIN-CONTAINING PROTEIN"/>
    <property type="match status" value="1"/>
</dbReference>
<name>A0A127K6U1_9RHOO</name>
<dbReference type="Proteomes" id="UP000036902">
    <property type="component" value="Chromosome"/>
</dbReference>
<keyword evidence="3" id="KW-1185">Reference proteome</keyword>
<dbReference type="SUPFAM" id="SSF51735">
    <property type="entry name" value="NAD(P)-binding Rossmann-fold domains"/>
    <property type="match status" value="1"/>
</dbReference>
<organism evidence="2 3">
    <name type="scientific">Thauera humireducens</name>
    <dbReference type="NCBI Taxonomy" id="1134435"/>
    <lineage>
        <taxon>Bacteria</taxon>
        <taxon>Pseudomonadati</taxon>
        <taxon>Pseudomonadota</taxon>
        <taxon>Betaproteobacteria</taxon>
        <taxon>Rhodocyclales</taxon>
        <taxon>Zoogloeaceae</taxon>
        <taxon>Thauera</taxon>
    </lineage>
</organism>
<dbReference type="SMART" id="SM00881">
    <property type="entry name" value="CoA_binding"/>
    <property type="match status" value="1"/>
</dbReference>
<proteinExistence type="predicted"/>
<protein>
    <submittedName>
        <fullName evidence="2">CoA-binding protein</fullName>
    </submittedName>
</protein>
<evidence type="ECO:0000259" key="1">
    <source>
        <dbReference type="SMART" id="SM00881"/>
    </source>
</evidence>
<dbReference type="EMBL" id="CP014646">
    <property type="protein sequence ID" value="AMO37683.1"/>
    <property type="molecule type" value="Genomic_DNA"/>
</dbReference>
<dbReference type="AlphaFoldDB" id="A0A127K6U1"/>
<dbReference type="Pfam" id="PF13380">
    <property type="entry name" value="CoA_binding_2"/>
    <property type="match status" value="1"/>
</dbReference>
<dbReference type="PANTHER" id="PTHR33303">
    <property type="entry name" value="CYTOPLASMIC PROTEIN-RELATED"/>
    <property type="match status" value="1"/>
</dbReference>
<dbReference type="STRING" id="1134435.AC731_012455"/>
<dbReference type="InterPro" id="IPR036291">
    <property type="entry name" value="NAD(P)-bd_dom_sf"/>
</dbReference>
<evidence type="ECO:0000313" key="2">
    <source>
        <dbReference type="EMBL" id="AMO37683.1"/>
    </source>
</evidence>
<dbReference type="KEGG" id="thu:AC731_012455"/>
<accession>A0A127K6U1</accession>
<sequence length="141" mass="15263">MHINDISADRAATRALLQDTRTIAIVGLSPNPQRPSNEVARYLRAAGYTIIPVNPACDQVLGEKCYASLREIPGPVDLVDVFRRPEDVMPIVDDAIAIGARGLWLQLGVIAPEAARRAADAGLKVVMDRCTKVEHAVLIGR</sequence>
<dbReference type="InterPro" id="IPR003781">
    <property type="entry name" value="CoA-bd"/>
</dbReference>
<dbReference type="RefSeq" id="WP_048706528.1">
    <property type="nucleotide sequence ID" value="NZ_CP014646.1"/>
</dbReference>